<organism evidence="2">
    <name type="scientific">Anthurium amnicola</name>
    <dbReference type="NCBI Taxonomy" id="1678845"/>
    <lineage>
        <taxon>Eukaryota</taxon>
        <taxon>Viridiplantae</taxon>
        <taxon>Streptophyta</taxon>
        <taxon>Embryophyta</taxon>
        <taxon>Tracheophyta</taxon>
        <taxon>Spermatophyta</taxon>
        <taxon>Magnoliopsida</taxon>
        <taxon>Liliopsida</taxon>
        <taxon>Araceae</taxon>
        <taxon>Pothoideae</taxon>
        <taxon>Potheae</taxon>
        <taxon>Anthurium</taxon>
    </lineage>
</organism>
<gene>
    <name evidence="2" type="primary">rg_1</name>
    <name evidence="2" type="ORF">g.13882</name>
</gene>
<feature type="non-terminal residue" evidence="2">
    <location>
        <position position="1"/>
    </location>
</feature>
<dbReference type="AlphaFoldDB" id="A0A1D1YVM0"/>
<evidence type="ECO:0000256" key="1">
    <source>
        <dbReference type="SAM" id="MobiDB-lite"/>
    </source>
</evidence>
<dbReference type="EMBL" id="GDJX01009255">
    <property type="protein sequence ID" value="JAT58681.1"/>
    <property type="molecule type" value="Transcribed_RNA"/>
</dbReference>
<feature type="region of interest" description="Disordered" evidence="1">
    <location>
        <begin position="233"/>
        <end position="255"/>
    </location>
</feature>
<name>A0A1D1YVM0_9ARAE</name>
<reference evidence="2" key="1">
    <citation type="submission" date="2015-07" db="EMBL/GenBank/DDBJ databases">
        <title>Transcriptome Assembly of Anthurium amnicola.</title>
        <authorList>
            <person name="Suzuki J."/>
        </authorList>
    </citation>
    <scope>NUCLEOTIDE SEQUENCE</scope>
</reference>
<evidence type="ECO:0000313" key="2">
    <source>
        <dbReference type="EMBL" id="JAT58681.1"/>
    </source>
</evidence>
<accession>A0A1D1YVM0</accession>
<sequence>NNMSTDATDKILVTINSLAKETNALKEEELVHLFEYLTVKDTNKSDVEKFLVSCPSNNAKLSYLRALSKKSGTRRKKVFKMPEFLKSIGKRGSASNPPEAISLITTEIPNPPETVESLRKYETRSGQAQKFLDRVGHNFRWPASMKDSDRYTVFFYLADESALEFDDETAFNLIFFFNNLDKGTFNEHKDKWVLVYGQEVKEYGTSEYTGKELEDLEQKMPGAIYLPADESRLNDVKSPPARTVSAQRANQEHMV</sequence>
<protein>
    <submittedName>
        <fullName evidence="2">Neurobeachin</fullName>
    </submittedName>
</protein>
<proteinExistence type="predicted"/>